<keyword evidence="6" id="KW-0325">Glycoprotein</keyword>
<evidence type="ECO:0000256" key="4">
    <source>
        <dbReference type="ARBA" id="ARBA00022622"/>
    </source>
</evidence>
<feature type="domain" description="Trypanosome variant surface glycoprotein C-terminal" evidence="10">
    <location>
        <begin position="409"/>
        <end position="504"/>
    </location>
</feature>
<evidence type="ECO:0000256" key="5">
    <source>
        <dbReference type="ARBA" id="ARBA00023136"/>
    </source>
</evidence>
<protein>
    <submittedName>
        <fullName evidence="11">Variant surface glycoprotein 1125.4308</fullName>
    </submittedName>
</protein>
<feature type="domain" description="Trypanosome variant surface glycoprotein A-type N-terminal" evidence="9">
    <location>
        <begin position="29"/>
        <end position="386"/>
    </location>
</feature>
<dbReference type="SUPFAM" id="SSF58087">
    <property type="entry name" value="Variant surface glycoprotein (N-terminal domain)"/>
    <property type="match status" value="1"/>
</dbReference>
<dbReference type="Pfam" id="PF00913">
    <property type="entry name" value="Trypan_glycop"/>
    <property type="match status" value="1"/>
</dbReference>
<keyword evidence="3" id="KW-1003">Cell membrane</keyword>
<reference evidence="11" key="1">
    <citation type="submission" date="2016-08" db="EMBL/GenBank/DDBJ databases">
        <title>VSG repertoire of Trypanosoma brucei EATRO 1125.</title>
        <authorList>
            <person name="Cross G.A."/>
        </authorList>
    </citation>
    <scope>NUCLEOTIDE SEQUENCE</scope>
    <source>
        <strain evidence="11">EATRO 1125</strain>
    </source>
</reference>
<dbReference type="VEuPathDB" id="TriTrypDB:Tb427_000419800"/>
<dbReference type="InterPro" id="IPR001812">
    <property type="entry name" value="Trypano_VSG_A_N_dom"/>
</dbReference>
<dbReference type="Gene3D" id="1.10.470.10">
    <property type="entry name" value="Variant Surface Glycoprotein, subunit A, domain 2"/>
    <property type="match status" value="1"/>
</dbReference>
<accession>A0A1J0RAK3</accession>
<name>A0A1J0RAK3_9TRYP</name>
<dbReference type="Pfam" id="PF10659">
    <property type="entry name" value="Trypan_glycop_C"/>
    <property type="match status" value="1"/>
</dbReference>
<feature type="signal peptide" evidence="8">
    <location>
        <begin position="1"/>
        <end position="20"/>
    </location>
</feature>
<dbReference type="Gene3D" id="3.90.150.10">
    <property type="entry name" value="Variant Surface Glycoprotein, subunit A domain 1"/>
    <property type="match status" value="1"/>
</dbReference>
<evidence type="ECO:0000256" key="7">
    <source>
        <dbReference type="ARBA" id="ARBA00023288"/>
    </source>
</evidence>
<evidence type="ECO:0000256" key="1">
    <source>
        <dbReference type="ARBA" id="ARBA00002523"/>
    </source>
</evidence>
<dbReference type="VEuPathDB" id="TriTrypDB:Tb927.11.18270"/>
<keyword evidence="8" id="KW-0732">Signal</keyword>
<keyword evidence="5" id="KW-0472">Membrane</keyword>
<evidence type="ECO:0000259" key="10">
    <source>
        <dbReference type="Pfam" id="PF10659"/>
    </source>
</evidence>
<dbReference type="GO" id="GO:0042783">
    <property type="term" value="P:symbiont-mediated evasion of host immune response"/>
    <property type="evidence" value="ECO:0007669"/>
    <property type="project" value="InterPro"/>
</dbReference>
<proteinExistence type="predicted"/>
<evidence type="ECO:0000256" key="3">
    <source>
        <dbReference type="ARBA" id="ARBA00022475"/>
    </source>
</evidence>
<dbReference type="EMBL" id="KX700876">
    <property type="protein sequence ID" value="APD74832.1"/>
    <property type="molecule type" value="Genomic_DNA"/>
</dbReference>
<keyword evidence="7" id="KW-0449">Lipoprotein</keyword>
<dbReference type="GO" id="GO:0005886">
    <property type="term" value="C:plasma membrane"/>
    <property type="evidence" value="ECO:0007669"/>
    <property type="project" value="UniProtKB-SubCell"/>
</dbReference>
<evidence type="ECO:0000256" key="8">
    <source>
        <dbReference type="SAM" id="SignalP"/>
    </source>
</evidence>
<feature type="chain" id="PRO_5013131189" evidence="8">
    <location>
        <begin position="21"/>
        <end position="505"/>
    </location>
</feature>
<dbReference type="GO" id="GO:0098552">
    <property type="term" value="C:side of membrane"/>
    <property type="evidence" value="ECO:0007669"/>
    <property type="project" value="UniProtKB-KW"/>
</dbReference>
<dbReference type="AlphaFoldDB" id="A0A1J0RAK3"/>
<evidence type="ECO:0000256" key="6">
    <source>
        <dbReference type="ARBA" id="ARBA00023180"/>
    </source>
</evidence>
<comment type="function">
    <text evidence="1">VSG forms a coat on the surface of the parasite. The trypanosome evades the immune response of the host by expressing a series of antigenically distinct VSGs from an estimated 1000 VSG genes.</text>
</comment>
<sequence>MQLITLGAVVVTVAFLGVEALSLHSDDKQITTACHVAREAAAVAGKMKSHYTQQESNLQTVELDLLKLELAAEIAKGPQRQSYAPLIAAASSLIARAKSKLKELSPAVLAVSNNLGALAAAEEMVQAFTELKFKGKAEWTAATPISNNKEGLAYNDETSSYKACGDETRAATQPLTGPKPTADNREITVFHAEIKGAGTTSGTDVMICHHSDSTGTNCGHVDGTATKMAISEGYLTKPNKQQYSTKNNQHPDYKPTQNTATGILPTQAWVATKLAGLRKLESNLSGLSIQAGALRQHTITTDPAYLATIEQIAAARLQKKTDKVSNDEIQKLTAEFHGDNQNKFNTKVWKVVDGMPIKKEAIGGEAGTTIGTTNDEAKLAAALAYYMTEPQPQKTTVEKKTTQSTEGECDEITDKTQCSAKNGCKYNETSKACEKDAKSIVVQATQQKGGSSTAAGCAKHGNDKTACEKDNSCKWENNTCKDSSILLTKKFALSVVSAAFAALLF</sequence>
<evidence type="ECO:0000313" key="11">
    <source>
        <dbReference type="EMBL" id="APD74832.1"/>
    </source>
</evidence>
<dbReference type="VEuPathDB" id="TriTrypDB:Tb427_000014000"/>
<dbReference type="InterPro" id="IPR019609">
    <property type="entry name" value="Variant_surf_glycoprt_trypan_C"/>
</dbReference>
<evidence type="ECO:0000259" key="9">
    <source>
        <dbReference type="Pfam" id="PF00913"/>
    </source>
</evidence>
<comment type="subcellular location">
    <subcellularLocation>
        <location evidence="2">Cell membrane</location>
        <topology evidence="2">Lipid-anchor</topology>
        <topology evidence="2">GPI-anchor</topology>
    </subcellularLocation>
</comment>
<evidence type="ECO:0000256" key="2">
    <source>
        <dbReference type="ARBA" id="ARBA00004609"/>
    </source>
</evidence>
<organism evidence="11">
    <name type="scientific">Trypanosoma brucei</name>
    <dbReference type="NCBI Taxonomy" id="5691"/>
    <lineage>
        <taxon>Eukaryota</taxon>
        <taxon>Discoba</taxon>
        <taxon>Euglenozoa</taxon>
        <taxon>Kinetoplastea</taxon>
        <taxon>Metakinetoplastina</taxon>
        <taxon>Trypanosomatida</taxon>
        <taxon>Trypanosomatidae</taxon>
        <taxon>Trypanosoma</taxon>
    </lineage>
</organism>
<keyword evidence="4" id="KW-0336">GPI-anchor</keyword>